<evidence type="ECO:0000259" key="10">
    <source>
        <dbReference type="Pfam" id="PF16916"/>
    </source>
</evidence>
<dbReference type="NCBIfam" id="TIGR01297">
    <property type="entry name" value="CDF"/>
    <property type="match status" value="1"/>
</dbReference>
<dbReference type="GO" id="GO:0005886">
    <property type="term" value="C:plasma membrane"/>
    <property type="evidence" value="ECO:0007669"/>
    <property type="project" value="TreeGrafter"/>
</dbReference>
<comment type="subcellular location">
    <subcellularLocation>
        <location evidence="1">Membrane</location>
        <topology evidence="1">Multi-pass membrane protein</topology>
    </subcellularLocation>
</comment>
<keyword evidence="4 8" id="KW-0812">Transmembrane</keyword>
<dbReference type="SUPFAM" id="SSF160240">
    <property type="entry name" value="Cation efflux protein cytoplasmic domain-like"/>
    <property type="match status" value="1"/>
</dbReference>
<accession>D4YT81</accession>
<dbReference type="InterPro" id="IPR036837">
    <property type="entry name" value="Cation_efflux_CTD_sf"/>
</dbReference>
<evidence type="ECO:0000256" key="1">
    <source>
        <dbReference type="ARBA" id="ARBA00004141"/>
    </source>
</evidence>
<dbReference type="AlphaFoldDB" id="D4YT81"/>
<dbReference type="GO" id="GO:0005385">
    <property type="term" value="F:zinc ion transmembrane transporter activity"/>
    <property type="evidence" value="ECO:0007669"/>
    <property type="project" value="TreeGrafter"/>
</dbReference>
<evidence type="ECO:0000256" key="2">
    <source>
        <dbReference type="ARBA" id="ARBA00008873"/>
    </source>
</evidence>
<keyword evidence="3" id="KW-0813">Transport</keyword>
<feature type="domain" description="Cation efflux protein cytoplasmic" evidence="10">
    <location>
        <begin position="221"/>
        <end position="294"/>
    </location>
</feature>
<evidence type="ECO:0000256" key="6">
    <source>
        <dbReference type="ARBA" id="ARBA00023065"/>
    </source>
</evidence>
<feature type="transmembrane region" description="Helical" evidence="8">
    <location>
        <begin position="127"/>
        <end position="147"/>
    </location>
</feature>
<evidence type="ECO:0000256" key="7">
    <source>
        <dbReference type="ARBA" id="ARBA00023136"/>
    </source>
</evidence>
<dbReference type="Pfam" id="PF01545">
    <property type="entry name" value="Cation_efflux"/>
    <property type="match status" value="1"/>
</dbReference>
<organism evidence="11 12">
    <name type="scientific">Lactobacillus amylolyticus DSM 11664</name>
    <dbReference type="NCBI Taxonomy" id="585524"/>
    <lineage>
        <taxon>Bacteria</taxon>
        <taxon>Bacillati</taxon>
        <taxon>Bacillota</taxon>
        <taxon>Bacilli</taxon>
        <taxon>Lactobacillales</taxon>
        <taxon>Lactobacillaceae</taxon>
        <taxon>Lactobacillus</taxon>
    </lineage>
</organism>
<feature type="transmembrane region" description="Helical" evidence="8">
    <location>
        <begin position="96"/>
        <end position="115"/>
    </location>
</feature>
<comment type="similarity">
    <text evidence="2">Belongs to the cation diffusion facilitator (CDF) transporter (TC 2.A.4) family. SLC30A subfamily.</text>
</comment>
<evidence type="ECO:0000313" key="12">
    <source>
        <dbReference type="Proteomes" id="UP000004069"/>
    </source>
</evidence>
<dbReference type="EMBL" id="ADNY01000029">
    <property type="protein sequence ID" value="EFG55551.1"/>
    <property type="molecule type" value="Genomic_DNA"/>
</dbReference>
<keyword evidence="7 8" id="KW-0472">Membrane</keyword>
<protein>
    <submittedName>
        <fullName evidence="11">Cation diffusion facilitator family transporter</fullName>
    </submittedName>
</protein>
<evidence type="ECO:0000256" key="5">
    <source>
        <dbReference type="ARBA" id="ARBA00022989"/>
    </source>
</evidence>
<dbReference type="PANTHER" id="PTHR11562:SF17">
    <property type="entry name" value="RE54080P-RELATED"/>
    <property type="match status" value="1"/>
</dbReference>
<comment type="caution">
    <text evidence="11">The sequence shown here is derived from an EMBL/GenBank/DDBJ whole genome shotgun (WGS) entry which is preliminary data.</text>
</comment>
<keyword evidence="12" id="KW-1185">Reference proteome</keyword>
<dbReference type="InterPro" id="IPR058533">
    <property type="entry name" value="Cation_efflux_TM"/>
</dbReference>
<feature type="transmembrane region" description="Helical" evidence="8">
    <location>
        <begin position="168"/>
        <end position="186"/>
    </location>
</feature>
<dbReference type="Proteomes" id="UP000004069">
    <property type="component" value="Unassembled WGS sequence"/>
</dbReference>
<dbReference type="Pfam" id="PF16916">
    <property type="entry name" value="ZT_dimer"/>
    <property type="match status" value="1"/>
</dbReference>
<dbReference type="InterPro" id="IPR002524">
    <property type="entry name" value="Cation_efflux"/>
</dbReference>
<evidence type="ECO:0000256" key="4">
    <source>
        <dbReference type="ARBA" id="ARBA00022692"/>
    </source>
</evidence>
<sequence>MGLFLVNWIGERKIFMDKQDRTTKRYVFVTLLNVIITIAEFFGGIISGSLSLLSDAVHNLSDVGAIVLSFVAHLISKRNRNKNKTFGYQRAETLVAFTNGVILIVISLVLFIEAIERFWNPEHIKGGVMLVVALIGLIANFISMFAMHRDAKGNLNVRSTFVHMMSDALSSLAVVIGASFIYFWKIDWLDPILTMLVSLFVLHEAYEITMKATNVLMESNPDIDLKKINQIVLSYPEVKNIHHVHIWRYSDDYIMLDAHLNVDKNLTCGEFEDLCQRIGRELKDQLGVNHINLQEECERGRNDKMIVERGKEN</sequence>
<name>D4YT81_9LACO</name>
<keyword evidence="6" id="KW-0406">Ion transport</keyword>
<dbReference type="SUPFAM" id="SSF161111">
    <property type="entry name" value="Cation efflux protein transmembrane domain-like"/>
    <property type="match status" value="1"/>
</dbReference>
<dbReference type="InterPro" id="IPR027469">
    <property type="entry name" value="Cation_efflux_TMD_sf"/>
</dbReference>
<dbReference type="Gene3D" id="3.30.70.1350">
    <property type="entry name" value="Cation efflux protein, cytoplasmic domain"/>
    <property type="match status" value="1"/>
</dbReference>
<feature type="domain" description="Cation efflux protein transmembrane" evidence="9">
    <location>
        <begin position="29"/>
        <end position="217"/>
    </location>
</feature>
<reference evidence="11 12" key="1">
    <citation type="submission" date="2010-04" db="EMBL/GenBank/DDBJ databases">
        <authorList>
            <person name="Muzny D."/>
            <person name="Qin X."/>
            <person name="Deng J."/>
            <person name="Jiang H."/>
            <person name="Liu Y."/>
            <person name="Qu J."/>
            <person name="Song X.-Z."/>
            <person name="Zhang L."/>
            <person name="Thornton R."/>
            <person name="Coyle M."/>
            <person name="Francisco L."/>
            <person name="Jackson L."/>
            <person name="Javaid M."/>
            <person name="Korchina V."/>
            <person name="Kovar C."/>
            <person name="Mata R."/>
            <person name="Mathew T."/>
            <person name="Ngo R."/>
            <person name="Nguyen L."/>
            <person name="Nguyen N."/>
            <person name="Okwuonu G."/>
            <person name="Ongeri F."/>
            <person name="Pham C."/>
            <person name="Simmons D."/>
            <person name="Wilczek-Boney K."/>
            <person name="Hale W."/>
            <person name="Jakkamsetti A."/>
            <person name="Pham P."/>
            <person name="Ruth R."/>
            <person name="San Lucas F."/>
            <person name="Warren J."/>
            <person name="Zhang J."/>
            <person name="Zhao Z."/>
            <person name="Zhou C."/>
            <person name="Zhu D."/>
            <person name="Lee S."/>
            <person name="Bess C."/>
            <person name="Blankenburg K."/>
            <person name="Forbes L."/>
            <person name="Fu Q."/>
            <person name="Gubbala S."/>
            <person name="Hirani K."/>
            <person name="Jayaseelan J.C."/>
            <person name="Lara F."/>
            <person name="Munidasa M."/>
            <person name="Palculict T."/>
            <person name="Patil S."/>
            <person name="Pu L.-L."/>
            <person name="Saada N."/>
            <person name="Tang L."/>
            <person name="Weissenberger G."/>
            <person name="Zhu Y."/>
            <person name="Hemphill L."/>
            <person name="Shang Y."/>
            <person name="Youmans B."/>
            <person name="Ayvaz T."/>
            <person name="Ross M."/>
            <person name="Santibanez J."/>
            <person name="Aqrawi P."/>
            <person name="Gross S."/>
            <person name="Joshi V."/>
            <person name="Fowler G."/>
            <person name="Nazareth L."/>
            <person name="Reid J."/>
            <person name="Worley K."/>
            <person name="Petrosino J."/>
            <person name="Highlander S."/>
            <person name="Gibbs R."/>
        </authorList>
    </citation>
    <scope>NUCLEOTIDE SEQUENCE [LARGE SCALE GENOMIC DNA]</scope>
    <source>
        <strain evidence="11 12">DSM 11664</strain>
    </source>
</reference>
<proteinExistence type="inferred from homology"/>
<dbReference type="InterPro" id="IPR027470">
    <property type="entry name" value="Cation_efflux_CTD"/>
</dbReference>
<dbReference type="InterPro" id="IPR050681">
    <property type="entry name" value="CDF/SLC30A"/>
</dbReference>
<dbReference type="eggNOG" id="COG1230">
    <property type="taxonomic scope" value="Bacteria"/>
</dbReference>
<dbReference type="STRING" id="83683.B1745_01495"/>
<dbReference type="PANTHER" id="PTHR11562">
    <property type="entry name" value="CATION EFFLUX PROTEIN/ ZINC TRANSPORTER"/>
    <property type="match status" value="1"/>
</dbReference>
<evidence type="ECO:0000256" key="8">
    <source>
        <dbReference type="SAM" id="Phobius"/>
    </source>
</evidence>
<evidence type="ECO:0000259" key="9">
    <source>
        <dbReference type="Pfam" id="PF01545"/>
    </source>
</evidence>
<gene>
    <name evidence="11" type="ORF">HMPREF0493_0742</name>
</gene>
<dbReference type="Gene3D" id="1.20.1510.10">
    <property type="entry name" value="Cation efflux protein transmembrane domain"/>
    <property type="match status" value="1"/>
</dbReference>
<feature type="transmembrane region" description="Helical" evidence="8">
    <location>
        <begin position="26"/>
        <end position="50"/>
    </location>
</feature>
<keyword evidence="5 8" id="KW-1133">Transmembrane helix</keyword>
<feature type="transmembrane region" description="Helical" evidence="8">
    <location>
        <begin position="56"/>
        <end position="75"/>
    </location>
</feature>
<evidence type="ECO:0000313" key="11">
    <source>
        <dbReference type="EMBL" id="EFG55551.1"/>
    </source>
</evidence>
<evidence type="ECO:0000256" key="3">
    <source>
        <dbReference type="ARBA" id="ARBA00022448"/>
    </source>
</evidence>